<dbReference type="OrthoDB" id="1730036at2"/>
<evidence type="ECO:0000313" key="2">
    <source>
        <dbReference type="EMBL" id="VTQ85260.1"/>
    </source>
</evidence>
<reference evidence="2 3" key="1">
    <citation type="submission" date="2019-05" db="EMBL/GenBank/DDBJ databases">
        <authorList>
            <consortium name="Pathogen Informatics"/>
        </authorList>
    </citation>
    <scope>NUCLEOTIDE SEQUENCE [LARGE SCALE GENOMIC DNA]</scope>
    <source>
        <strain evidence="2 3">NCTC503</strain>
    </source>
</reference>
<dbReference type="EMBL" id="LR590481">
    <property type="protein sequence ID" value="VTQ85260.1"/>
    <property type="molecule type" value="Genomic_DNA"/>
</dbReference>
<sequence>MDFGSISLMVAIVMGLSEVFKSLGLNPKFVPILNLILGILLGIFYISNGRFKEGIMNGIIVGLSASGFYSGTKNTIENFRH</sequence>
<keyword evidence="1" id="KW-0812">Transmembrane</keyword>
<dbReference type="AlphaFoldDB" id="A0A4U9R993"/>
<accession>A0A4U9R993</accession>
<gene>
    <name evidence="2" type="ORF">NCTC503_00729</name>
</gene>
<keyword evidence="3" id="KW-1185">Reference proteome</keyword>
<name>A0A4U9R993_HATHI</name>
<dbReference type="RefSeq" id="WP_138209458.1">
    <property type="nucleotide sequence ID" value="NZ_CBCRUQ010000001.1"/>
</dbReference>
<dbReference type="Proteomes" id="UP000308489">
    <property type="component" value="Chromosome 1"/>
</dbReference>
<keyword evidence="1" id="KW-1133">Transmembrane helix</keyword>
<organism evidence="2 3">
    <name type="scientific">Hathewaya histolytica</name>
    <name type="common">Clostridium histolyticum</name>
    <dbReference type="NCBI Taxonomy" id="1498"/>
    <lineage>
        <taxon>Bacteria</taxon>
        <taxon>Bacillati</taxon>
        <taxon>Bacillota</taxon>
        <taxon>Clostridia</taxon>
        <taxon>Eubacteriales</taxon>
        <taxon>Clostridiaceae</taxon>
        <taxon>Hathewaya</taxon>
    </lineage>
</organism>
<dbReference type="KEGG" id="hhw:NCTC503_00729"/>
<feature type="transmembrane region" description="Helical" evidence="1">
    <location>
        <begin position="29"/>
        <end position="46"/>
    </location>
</feature>
<proteinExistence type="predicted"/>
<evidence type="ECO:0000313" key="3">
    <source>
        <dbReference type="Proteomes" id="UP000308489"/>
    </source>
</evidence>
<evidence type="ECO:0000256" key="1">
    <source>
        <dbReference type="SAM" id="Phobius"/>
    </source>
</evidence>
<protein>
    <recommendedName>
        <fullName evidence="4">Holin</fullName>
    </recommendedName>
</protein>
<keyword evidence="1" id="KW-0472">Membrane</keyword>
<evidence type="ECO:0008006" key="4">
    <source>
        <dbReference type="Google" id="ProtNLM"/>
    </source>
</evidence>